<dbReference type="OrthoDB" id="2272416at2759"/>
<feature type="region of interest" description="Disordered" evidence="1">
    <location>
        <begin position="120"/>
        <end position="154"/>
    </location>
</feature>
<name>A0A5B6UU94_9ROSI</name>
<dbReference type="Proteomes" id="UP000325315">
    <property type="component" value="Unassembled WGS sequence"/>
</dbReference>
<feature type="compositionally biased region" description="Basic and acidic residues" evidence="1">
    <location>
        <begin position="120"/>
        <end position="132"/>
    </location>
</feature>
<evidence type="ECO:0000313" key="2">
    <source>
        <dbReference type="EMBL" id="KAA3461660.1"/>
    </source>
</evidence>
<dbReference type="EMBL" id="SMMG02000009">
    <property type="protein sequence ID" value="KAA3461660.1"/>
    <property type="molecule type" value="Genomic_DNA"/>
</dbReference>
<proteinExistence type="predicted"/>
<comment type="caution">
    <text evidence="2">The sequence shown here is derived from an EMBL/GenBank/DDBJ whole genome shotgun (WGS) entry which is preliminary data.</text>
</comment>
<reference evidence="3" key="1">
    <citation type="journal article" date="2019" name="Plant Biotechnol. J.">
        <title>Genome sequencing of the Australian wild diploid species Gossypium australe highlights disease resistance and delayed gland morphogenesis.</title>
        <authorList>
            <person name="Cai Y."/>
            <person name="Cai X."/>
            <person name="Wang Q."/>
            <person name="Wang P."/>
            <person name="Zhang Y."/>
            <person name="Cai C."/>
            <person name="Xu Y."/>
            <person name="Wang K."/>
            <person name="Zhou Z."/>
            <person name="Wang C."/>
            <person name="Geng S."/>
            <person name="Li B."/>
            <person name="Dong Q."/>
            <person name="Hou Y."/>
            <person name="Wang H."/>
            <person name="Ai P."/>
            <person name="Liu Z."/>
            <person name="Yi F."/>
            <person name="Sun M."/>
            <person name="An G."/>
            <person name="Cheng J."/>
            <person name="Zhang Y."/>
            <person name="Shi Q."/>
            <person name="Xie Y."/>
            <person name="Shi X."/>
            <person name="Chang Y."/>
            <person name="Huang F."/>
            <person name="Chen Y."/>
            <person name="Hong S."/>
            <person name="Mi L."/>
            <person name="Sun Q."/>
            <person name="Zhang L."/>
            <person name="Zhou B."/>
            <person name="Peng R."/>
            <person name="Zhang X."/>
            <person name="Liu F."/>
        </authorList>
    </citation>
    <scope>NUCLEOTIDE SEQUENCE [LARGE SCALE GENOMIC DNA]</scope>
    <source>
        <strain evidence="3">cv. PA1801</strain>
    </source>
</reference>
<accession>A0A5B6UU94</accession>
<keyword evidence="3" id="KW-1185">Reference proteome</keyword>
<evidence type="ECO:0000313" key="3">
    <source>
        <dbReference type="Proteomes" id="UP000325315"/>
    </source>
</evidence>
<gene>
    <name evidence="2" type="ORF">EPI10_028214</name>
</gene>
<sequence>MRRITFERHYISVVEYFNICGAKRKGHMRILSNQIQKEIHKLAVYRPKTQRIFGAEIGSNYEREFVRLSKYAREYVSTEAIMCKRFEDRLNEDIRLLVGILKLKEFIMLVDRACKAGELGKEKRKSDFEVRDSRKKSMSKPYHYSSKKSRDLYN</sequence>
<protein>
    <submittedName>
        <fullName evidence="2">Gag-Pol polyprotein</fullName>
    </submittedName>
</protein>
<dbReference type="AlphaFoldDB" id="A0A5B6UU94"/>
<organism evidence="2 3">
    <name type="scientific">Gossypium australe</name>
    <dbReference type="NCBI Taxonomy" id="47621"/>
    <lineage>
        <taxon>Eukaryota</taxon>
        <taxon>Viridiplantae</taxon>
        <taxon>Streptophyta</taxon>
        <taxon>Embryophyta</taxon>
        <taxon>Tracheophyta</taxon>
        <taxon>Spermatophyta</taxon>
        <taxon>Magnoliopsida</taxon>
        <taxon>eudicotyledons</taxon>
        <taxon>Gunneridae</taxon>
        <taxon>Pentapetalae</taxon>
        <taxon>rosids</taxon>
        <taxon>malvids</taxon>
        <taxon>Malvales</taxon>
        <taxon>Malvaceae</taxon>
        <taxon>Malvoideae</taxon>
        <taxon>Gossypium</taxon>
    </lineage>
</organism>
<evidence type="ECO:0000256" key="1">
    <source>
        <dbReference type="SAM" id="MobiDB-lite"/>
    </source>
</evidence>